<dbReference type="PANTHER" id="PTHR23120:SF42">
    <property type="entry name" value="MAESTRO HEAT-LIKE REPEAT FAMILY MEMBER 3"/>
    <property type="match status" value="1"/>
</dbReference>
<dbReference type="InterPro" id="IPR011989">
    <property type="entry name" value="ARM-like"/>
</dbReference>
<organism evidence="4 5">
    <name type="scientific">Callipepla squamata</name>
    <name type="common">Scaled quail</name>
    <dbReference type="NCBI Taxonomy" id="9009"/>
    <lineage>
        <taxon>Eukaryota</taxon>
        <taxon>Metazoa</taxon>
        <taxon>Chordata</taxon>
        <taxon>Craniata</taxon>
        <taxon>Vertebrata</taxon>
        <taxon>Euteleostomi</taxon>
        <taxon>Archelosauria</taxon>
        <taxon>Archosauria</taxon>
        <taxon>Dinosauria</taxon>
        <taxon>Saurischia</taxon>
        <taxon>Theropoda</taxon>
        <taxon>Coelurosauria</taxon>
        <taxon>Aves</taxon>
        <taxon>Neognathae</taxon>
        <taxon>Galloanserae</taxon>
        <taxon>Galliformes</taxon>
        <taxon>Odontophoridae</taxon>
        <taxon>Callipepla</taxon>
    </lineage>
</organism>
<evidence type="ECO:0000313" key="5">
    <source>
        <dbReference type="Proteomes" id="UP000198323"/>
    </source>
</evidence>
<dbReference type="SUPFAM" id="SSF48371">
    <property type="entry name" value="ARM repeat"/>
    <property type="match status" value="1"/>
</dbReference>
<dbReference type="Pfam" id="PF23227">
    <property type="entry name" value="HEAT_MROH2B_C"/>
    <property type="match status" value="1"/>
</dbReference>
<name>A0A226MIB6_CALSU</name>
<feature type="domain" description="Maestro-like HEAT-repeats" evidence="2">
    <location>
        <begin position="126"/>
        <end position="253"/>
    </location>
</feature>
<evidence type="ECO:0000313" key="4">
    <source>
        <dbReference type="EMBL" id="OXB55041.1"/>
    </source>
</evidence>
<evidence type="ECO:0000259" key="3">
    <source>
        <dbReference type="Pfam" id="PF23227"/>
    </source>
</evidence>
<accession>A0A226MIB6</accession>
<keyword evidence="5" id="KW-1185">Reference proteome</keyword>
<keyword evidence="1" id="KW-0677">Repeat</keyword>
<comment type="caution">
    <text evidence="4">The sequence shown here is derived from an EMBL/GenBank/DDBJ whole genome shotgun (WGS) entry which is preliminary data.</text>
</comment>
<protein>
    <recommendedName>
        <fullName evidence="6">HEAT repeat-containing protein 1</fullName>
    </recommendedName>
</protein>
<dbReference type="EMBL" id="MCFN01000810">
    <property type="protein sequence ID" value="OXB55041.1"/>
    <property type="molecule type" value="Genomic_DNA"/>
</dbReference>
<dbReference type="Pfam" id="PF21047">
    <property type="entry name" value="HEAT_Maestro"/>
    <property type="match status" value="1"/>
</dbReference>
<sequence length="594" mass="68234">ASQEFMVYWPGFFPRQWLLLEEYLGIATLSEVKAASEDEIISLLKACCQSVFYLPPKENLNVGLYNHTLYTVDRMLQVRLVSCCTYDREELQNILEVLLPFTTSESKIVCERAIKRIWKLCGFLASSFCPKPLKKFLQPAQRTDVVLMTLEKTTGNCSIEDQDYARIILEMVLKDPVTWLMDVPEILGSIHRNLKKNQGSLQQTVLRLLDKLTCHFPRDVLTSVVVHLPESDSTTLEIWKGLLSSPQSSGRVLEELFFVLKEENFTRIPTEISLLRQTMPEILRSIHRNLKENHRSLQQTIFALLDILTQQFPRDVLKSVLLDLPQCDSITLDMWKRILMLRETSAGDFDELLIVLGQQVLCGIPNITTLELKLLRLTGGQCSLDEKEIVCFGQAKEIRALVPNMFTMLSDNANIALKLLTVFRNTLNQLGKREASSFALELSENLLPLFNHVSSEVRECSIHLFKDLMEAVVLWHWGNMKENVRRGLLPLLFRLSDETPSVAQASREALVACAKFLKWKKLKHRAWEENKEGIMKCLMQQGRKTAERYLWQSLPYLRDSQSSVRCEAVKLIGLAVQHCRDQSEEKLNEIYSGE</sequence>
<evidence type="ECO:0008006" key="6">
    <source>
        <dbReference type="Google" id="ProtNLM"/>
    </source>
</evidence>
<dbReference type="InterPro" id="IPR055406">
    <property type="entry name" value="HEAT_Maestro"/>
</dbReference>
<dbReference type="InterPro" id="IPR048465">
    <property type="entry name" value="Maestro-like_HEAT"/>
</dbReference>
<proteinExistence type="predicted"/>
<dbReference type="GO" id="GO:0005737">
    <property type="term" value="C:cytoplasm"/>
    <property type="evidence" value="ECO:0007669"/>
    <property type="project" value="TreeGrafter"/>
</dbReference>
<feature type="domain" description="Maestro/Maestro-like HEAT-repeats" evidence="3">
    <location>
        <begin position="395"/>
        <end position="586"/>
    </location>
</feature>
<dbReference type="AlphaFoldDB" id="A0A226MIB6"/>
<dbReference type="Proteomes" id="UP000198323">
    <property type="component" value="Unassembled WGS sequence"/>
</dbReference>
<dbReference type="PANTHER" id="PTHR23120">
    <property type="entry name" value="MAESTRO-RELATED HEAT DOMAIN-CONTAINING"/>
    <property type="match status" value="1"/>
</dbReference>
<dbReference type="InterPro" id="IPR016024">
    <property type="entry name" value="ARM-type_fold"/>
</dbReference>
<feature type="non-terminal residue" evidence="4">
    <location>
        <position position="1"/>
    </location>
</feature>
<evidence type="ECO:0000259" key="2">
    <source>
        <dbReference type="Pfam" id="PF21047"/>
    </source>
</evidence>
<dbReference type="InterPro" id="IPR045206">
    <property type="entry name" value="Maestro_heat-like_prot"/>
</dbReference>
<dbReference type="OrthoDB" id="9120683at2759"/>
<reference evidence="4 5" key="1">
    <citation type="submission" date="2016-07" db="EMBL/GenBank/DDBJ databases">
        <title>Disparate Historic Effective Population Sizes Predicted by Modern Levels of Genome Diversity for the Scaled Quail (Callipepla squamata) and the Northern Bobwhite (Colinus virginianus): Inferences from First and Second Generation Draft Genome Assemblies for Sympatric New World Quail.</title>
        <authorList>
            <person name="Oldeschulte D.L."/>
            <person name="Halley Y.A."/>
            <person name="Bhattarai E.K."/>
            <person name="Brashear W.A."/>
            <person name="Hill J."/>
            <person name="Metz R.P."/>
            <person name="Johnson C.D."/>
            <person name="Rollins D."/>
            <person name="Peterson M.J."/>
            <person name="Bickhart D.M."/>
            <person name="Decker J.E."/>
            <person name="Seabury C.M."/>
        </authorList>
    </citation>
    <scope>NUCLEOTIDE SEQUENCE [LARGE SCALE GENOMIC DNA]</scope>
    <source>
        <strain evidence="4 5">Texas</strain>
        <tissue evidence="4">Leg muscle</tissue>
    </source>
</reference>
<evidence type="ECO:0000256" key="1">
    <source>
        <dbReference type="ARBA" id="ARBA00022737"/>
    </source>
</evidence>
<dbReference type="Gene3D" id="1.25.10.10">
    <property type="entry name" value="Leucine-rich Repeat Variant"/>
    <property type="match status" value="1"/>
</dbReference>
<gene>
    <name evidence="4" type="ORF">ASZ78_016077</name>
</gene>